<accession>A0AAD8PIX9</accession>
<organism evidence="2 3">
    <name type="scientific">Colletotrichum navitas</name>
    <dbReference type="NCBI Taxonomy" id="681940"/>
    <lineage>
        <taxon>Eukaryota</taxon>
        <taxon>Fungi</taxon>
        <taxon>Dikarya</taxon>
        <taxon>Ascomycota</taxon>
        <taxon>Pezizomycotina</taxon>
        <taxon>Sordariomycetes</taxon>
        <taxon>Hypocreomycetidae</taxon>
        <taxon>Glomerellales</taxon>
        <taxon>Glomerellaceae</taxon>
        <taxon>Colletotrichum</taxon>
        <taxon>Colletotrichum graminicola species complex</taxon>
    </lineage>
</organism>
<feature type="compositionally biased region" description="Acidic residues" evidence="1">
    <location>
        <begin position="13"/>
        <end position="24"/>
    </location>
</feature>
<dbReference type="EMBL" id="JAHLJV010000276">
    <property type="protein sequence ID" value="KAK1561564.1"/>
    <property type="molecule type" value="Genomic_DNA"/>
</dbReference>
<evidence type="ECO:0000313" key="2">
    <source>
        <dbReference type="EMBL" id="KAK1561564.1"/>
    </source>
</evidence>
<keyword evidence="3" id="KW-1185">Reference proteome</keyword>
<dbReference type="GeneID" id="85435636"/>
<gene>
    <name evidence="2" type="ORF">LY79DRAFT_191767</name>
</gene>
<dbReference type="AlphaFoldDB" id="A0AAD8PIX9"/>
<sequence>MIRANRRGVHSDEESEQSDDEDGESLYSFTPSYGSASENISHEMKHSKNIATPSLALFDITAPASKFKVIHVYESKYTGDELPEWHHMSNLTLLHEPCGSSTLCLDEQVMILGSFSNQVVNISSPTTPEKNSLAKLLRDVKHRTIGRKKTIWGTHQYVTPGVVMRVLESNEKNKPPTSPRSLYCPHANASRLLPTPEGTRYAAGGTTSGWCSSRTPFPHLRCGPL</sequence>
<feature type="region of interest" description="Disordered" evidence="1">
    <location>
        <begin position="1"/>
        <end position="29"/>
    </location>
</feature>
<evidence type="ECO:0000313" key="3">
    <source>
        <dbReference type="Proteomes" id="UP001230504"/>
    </source>
</evidence>
<dbReference type="Proteomes" id="UP001230504">
    <property type="component" value="Unassembled WGS sequence"/>
</dbReference>
<protein>
    <submittedName>
        <fullName evidence="2">Uncharacterized protein</fullName>
    </submittedName>
</protein>
<comment type="caution">
    <text evidence="2">The sequence shown here is derived from an EMBL/GenBank/DDBJ whole genome shotgun (WGS) entry which is preliminary data.</text>
</comment>
<proteinExistence type="predicted"/>
<dbReference type="RefSeq" id="XP_060406727.1">
    <property type="nucleotide sequence ID" value="XM_060551396.1"/>
</dbReference>
<reference evidence="2" key="1">
    <citation type="submission" date="2021-06" db="EMBL/GenBank/DDBJ databases">
        <title>Comparative genomics, transcriptomics and evolutionary studies reveal genomic signatures of adaptation to plant cell wall in hemibiotrophic fungi.</title>
        <authorList>
            <consortium name="DOE Joint Genome Institute"/>
            <person name="Baroncelli R."/>
            <person name="Diaz J.F."/>
            <person name="Benocci T."/>
            <person name="Peng M."/>
            <person name="Battaglia E."/>
            <person name="Haridas S."/>
            <person name="Andreopoulos W."/>
            <person name="Labutti K."/>
            <person name="Pangilinan J."/>
            <person name="Floch G.L."/>
            <person name="Makela M.R."/>
            <person name="Henrissat B."/>
            <person name="Grigoriev I.V."/>
            <person name="Crouch J.A."/>
            <person name="De Vries R.P."/>
            <person name="Sukno S.A."/>
            <person name="Thon M.R."/>
        </authorList>
    </citation>
    <scope>NUCLEOTIDE SEQUENCE</scope>
    <source>
        <strain evidence="2">CBS 125086</strain>
    </source>
</reference>
<evidence type="ECO:0000256" key="1">
    <source>
        <dbReference type="SAM" id="MobiDB-lite"/>
    </source>
</evidence>
<name>A0AAD8PIX9_9PEZI</name>